<evidence type="ECO:0000256" key="1">
    <source>
        <dbReference type="SAM" id="MobiDB-lite"/>
    </source>
</evidence>
<comment type="caution">
    <text evidence="2">The sequence shown here is derived from an EMBL/GenBank/DDBJ whole genome shotgun (WGS) entry which is preliminary data.</text>
</comment>
<accession>A0A2G5SYU4</accession>
<dbReference type="EMBL" id="PDUG01000006">
    <property type="protein sequence ID" value="PIC20142.1"/>
    <property type="molecule type" value="Genomic_DNA"/>
</dbReference>
<keyword evidence="3" id="KW-1185">Reference proteome</keyword>
<reference evidence="3" key="1">
    <citation type="submission" date="2017-10" db="EMBL/GenBank/DDBJ databases">
        <title>Rapid genome shrinkage in a self-fertile nematode reveals novel sperm competition proteins.</title>
        <authorList>
            <person name="Yin D."/>
            <person name="Schwarz E.M."/>
            <person name="Thomas C.G."/>
            <person name="Felde R.L."/>
            <person name="Korf I.F."/>
            <person name="Cutter A.D."/>
            <person name="Schartner C.M."/>
            <person name="Ralston E.J."/>
            <person name="Meyer B.J."/>
            <person name="Haag E.S."/>
        </authorList>
    </citation>
    <scope>NUCLEOTIDE SEQUENCE [LARGE SCALE GENOMIC DNA]</scope>
    <source>
        <strain evidence="3">JU1422</strain>
    </source>
</reference>
<evidence type="ECO:0000313" key="3">
    <source>
        <dbReference type="Proteomes" id="UP000230233"/>
    </source>
</evidence>
<evidence type="ECO:0000313" key="2">
    <source>
        <dbReference type="EMBL" id="PIC20142.1"/>
    </source>
</evidence>
<feature type="region of interest" description="Disordered" evidence="1">
    <location>
        <begin position="27"/>
        <end position="66"/>
    </location>
</feature>
<protein>
    <submittedName>
        <fullName evidence="2">Uncharacterized protein</fullName>
    </submittedName>
</protein>
<dbReference type="AlphaFoldDB" id="A0A2G5SYU4"/>
<dbReference type="Proteomes" id="UP000230233">
    <property type="component" value="Chromosome X"/>
</dbReference>
<name>A0A2G5SYU4_9PELO</name>
<gene>
    <name evidence="2" type="primary">Cnig_chr_X.g25436</name>
    <name evidence="2" type="ORF">B9Z55_025436</name>
</gene>
<sequence length="89" mass="10228">MHSKNKEMEVVITRRIVKKRVKFSDVHGDGDVQNDVRDGDDGDVQSEHVPTREEIHDGGDGDHDAHQCERGQLEECIQELQKLVVELRR</sequence>
<proteinExistence type="predicted"/>
<organism evidence="2 3">
    <name type="scientific">Caenorhabditis nigoni</name>
    <dbReference type="NCBI Taxonomy" id="1611254"/>
    <lineage>
        <taxon>Eukaryota</taxon>
        <taxon>Metazoa</taxon>
        <taxon>Ecdysozoa</taxon>
        <taxon>Nematoda</taxon>
        <taxon>Chromadorea</taxon>
        <taxon>Rhabditida</taxon>
        <taxon>Rhabditina</taxon>
        <taxon>Rhabditomorpha</taxon>
        <taxon>Rhabditoidea</taxon>
        <taxon>Rhabditidae</taxon>
        <taxon>Peloderinae</taxon>
        <taxon>Caenorhabditis</taxon>
    </lineage>
</organism>